<name>A0ABS1XQL6_9ACTN</name>
<feature type="compositionally biased region" description="Low complexity" evidence="1">
    <location>
        <begin position="165"/>
        <end position="190"/>
    </location>
</feature>
<sequence>MTTGDLRPDDAANPAEFVDLLRQLKDRSRLTYRQLEQRAAASGDVLARSTAADILRRSTLPRAEVVAAFVRACGAQDQVEAWLRARNRLAAGGFAPTSPAPDVPPVDVDATAAPRRSGPARPRWFARPAPLALLVVATLLAALGVGAWIMRPDDEQRRAAQLTEPTASAGGPASTTAGGSASASSTPSAGRSQIRPARTPRFCVTEGRDRTGQYTKEIAVQRPCAQATPPDTHLKPVDHGLYFIEWIHPVHGEGCLTIREDDPGRNLLEPWEDCSASNWAQVFRFEPTGSAPDAYRIRPARTELCVGLRDDDTDVSAEALVEPCTGGADQVFLVDALPGG</sequence>
<dbReference type="RefSeq" id="WP_203174026.1">
    <property type="nucleotide sequence ID" value="NZ_JAEVHM010000018.1"/>
</dbReference>
<dbReference type="EMBL" id="JAEVHM010000018">
    <property type="protein sequence ID" value="MBM0231560.1"/>
    <property type="molecule type" value="Genomic_DNA"/>
</dbReference>
<dbReference type="SUPFAM" id="SSF50370">
    <property type="entry name" value="Ricin B-like lectins"/>
    <property type="match status" value="1"/>
</dbReference>
<dbReference type="InterPro" id="IPR035992">
    <property type="entry name" value="Ricin_B-like_lectins"/>
</dbReference>
<protein>
    <submittedName>
        <fullName evidence="3">XRE family transcriptional regulator</fullName>
    </submittedName>
</protein>
<accession>A0ABS1XQL6</accession>
<dbReference type="CDD" id="cd00161">
    <property type="entry name" value="beta-trefoil_Ricin-like"/>
    <property type="match status" value="1"/>
</dbReference>
<dbReference type="Pfam" id="PF13560">
    <property type="entry name" value="HTH_31"/>
    <property type="match status" value="1"/>
</dbReference>
<keyword evidence="2" id="KW-1133">Transmembrane helix</keyword>
<dbReference type="Proteomes" id="UP000601027">
    <property type="component" value="Unassembled WGS sequence"/>
</dbReference>
<feature type="region of interest" description="Disordered" evidence="1">
    <location>
        <begin position="156"/>
        <end position="204"/>
    </location>
</feature>
<proteinExistence type="predicted"/>
<comment type="caution">
    <text evidence="3">The sequence shown here is derived from an EMBL/GenBank/DDBJ whole genome shotgun (WGS) entry which is preliminary data.</text>
</comment>
<evidence type="ECO:0000313" key="4">
    <source>
        <dbReference type="Proteomes" id="UP000601027"/>
    </source>
</evidence>
<feature type="transmembrane region" description="Helical" evidence="2">
    <location>
        <begin position="131"/>
        <end position="150"/>
    </location>
</feature>
<feature type="region of interest" description="Disordered" evidence="1">
    <location>
        <begin position="93"/>
        <end position="123"/>
    </location>
</feature>
<evidence type="ECO:0000256" key="1">
    <source>
        <dbReference type="SAM" id="MobiDB-lite"/>
    </source>
</evidence>
<keyword evidence="2" id="KW-0472">Membrane</keyword>
<feature type="compositionally biased region" description="Low complexity" evidence="1">
    <location>
        <begin position="105"/>
        <end position="123"/>
    </location>
</feature>
<keyword evidence="4" id="KW-1185">Reference proteome</keyword>
<organism evidence="3 4">
    <name type="scientific">Micromonospora parastrephiae</name>
    <dbReference type="NCBI Taxonomy" id="2806101"/>
    <lineage>
        <taxon>Bacteria</taxon>
        <taxon>Bacillati</taxon>
        <taxon>Actinomycetota</taxon>
        <taxon>Actinomycetes</taxon>
        <taxon>Micromonosporales</taxon>
        <taxon>Micromonosporaceae</taxon>
        <taxon>Micromonospora</taxon>
    </lineage>
</organism>
<reference evidence="3 4" key="1">
    <citation type="submission" date="2021-01" db="EMBL/GenBank/DDBJ databases">
        <title>Draft genome sequence of Micromonospora sp. strain STR1_7.</title>
        <authorList>
            <person name="Karlyshev A."/>
            <person name="Jawad R."/>
        </authorList>
    </citation>
    <scope>NUCLEOTIDE SEQUENCE [LARGE SCALE GENOMIC DNA]</scope>
    <source>
        <strain evidence="3 4">STR1-7</strain>
    </source>
</reference>
<evidence type="ECO:0000256" key="2">
    <source>
        <dbReference type="SAM" id="Phobius"/>
    </source>
</evidence>
<evidence type="ECO:0000313" key="3">
    <source>
        <dbReference type="EMBL" id="MBM0231560.1"/>
    </source>
</evidence>
<gene>
    <name evidence="3" type="ORF">JNW91_06600</name>
</gene>
<keyword evidence="2" id="KW-0812">Transmembrane</keyword>
<dbReference type="Gene3D" id="2.80.10.50">
    <property type="match status" value="1"/>
</dbReference>